<dbReference type="Gene3D" id="1.10.390.10">
    <property type="entry name" value="Neutral Protease Domain 2"/>
    <property type="match status" value="1"/>
</dbReference>
<dbReference type="SUPFAM" id="SSF55486">
    <property type="entry name" value="Metalloproteases ('zincins'), catalytic domain"/>
    <property type="match status" value="1"/>
</dbReference>
<reference evidence="10 11" key="1">
    <citation type="submission" date="2019-10" db="EMBL/GenBank/DDBJ databases">
        <authorList>
            <person name="Palmer J.M."/>
        </authorList>
    </citation>
    <scope>NUCLEOTIDE SEQUENCE [LARGE SCALE GENOMIC DNA]</scope>
    <source>
        <strain evidence="10 11">TWF718</strain>
    </source>
</reference>
<gene>
    <name evidence="10" type="ORF">TWF718_002366</name>
</gene>
<keyword evidence="6" id="KW-0482">Metalloprotease</keyword>
<evidence type="ECO:0000313" key="10">
    <source>
        <dbReference type="EMBL" id="KAK6331825.1"/>
    </source>
</evidence>
<evidence type="ECO:0000256" key="1">
    <source>
        <dbReference type="ARBA" id="ARBA00009388"/>
    </source>
</evidence>
<organism evidence="10 11">
    <name type="scientific">Orbilia javanica</name>
    <dbReference type="NCBI Taxonomy" id="47235"/>
    <lineage>
        <taxon>Eukaryota</taxon>
        <taxon>Fungi</taxon>
        <taxon>Dikarya</taxon>
        <taxon>Ascomycota</taxon>
        <taxon>Pezizomycotina</taxon>
        <taxon>Orbiliomycetes</taxon>
        <taxon>Orbiliales</taxon>
        <taxon>Orbiliaceae</taxon>
        <taxon>Orbilia</taxon>
    </lineage>
</organism>
<dbReference type="PANTHER" id="PTHR43579">
    <property type="match status" value="1"/>
</dbReference>
<accession>A0AAN8MJZ5</accession>
<feature type="region of interest" description="Disordered" evidence="7">
    <location>
        <begin position="132"/>
        <end position="153"/>
    </location>
</feature>
<dbReference type="GO" id="GO:0006508">
    <property type="term" value="P:proteolysis"/>
    <property type="evidence" value="ECO:0007669"/>
    <property type="project" value="UniProtKB-KW"/>
</dbReference>
<evidence type="ECO:0000259" key="8">
    <source>
        <dbReference type="Pfam" id="PF01447"/>
    </source>
</evidence>
<evidence type="ECO:0000256" key="6">
    <source>
        <dbReference type="ARBA" id="ARBA00023049"/>
    </source>
</evidence>
<evidence type="ECO:0000256" key="5">
    <source>
        <dbReference type="ARBA" id="ARBA00022833"/>
    </source>
</evidence>
<protein>
    <submittedName>
        <fullName evidence="10">Uncharacterized protein</fullName>
    </submittedName>
</protein>
<dbReference type="GO" id="GO:0004222">
    <property type="term" value="F:metalloendopeptidase activity"/>
    <property type="evidence" value="ECO:0007669"/>
    <property type="project" value="InterPro"/>
</dbReference>
<feature type="compositionally biased region" description="Polar residues" evidence="7">
    <location>
        <begin position="1"/>
        <end position="19"/>
    </location>
</feature>
<dbReference type="AlphaFoldDB" id="A0AAN8MJZ5"/>
<dbReference type="InterPro" id="IPR023612">
    <property type="entry name" value="Peptidase_M4"/>
</dbReference>
<keyword evidence="3" id="KW-0479">Metal-binding</keyword>
<evidence type="ECO:0000259" key="9">
    <source>
        <dbReference type="Pfam" id="PF02868"/>
    </source>
</evidence>
<feature type="domain" description="Peptidase M4" evidence="8">
    <location>
        <begin position="162"/>
        <end position="254"/>
    </location>
</feature>
<feature type="region of interest" description="Disordered" evidence="7">
    <location>
        <begin position="1"/>
        <end position="20"/>
    </location>
</feature>
<feature type="compositionally biased region" description="Basic and acidic residues" evidence="7">
    <location>
        <begin position="61"/>
        <end position="74"/>
    </location>
</feature>
<comment type="caution">
    <text evidence="10">The sequence shown here is derived from an EMBL/GenBank/DDBJ whole genome shotgun (WGS) entry which is preliminary data.</text>
</comment>
<dbReference type="GO" id="GO:0046872">
    <property type="term" value="F:metal ion binding"/>
    <property type="evidence" value="ECO:0007669"/>
    <property type="project" value="UniProtKB-KW"/>
</dbReference>
<dbReference type="Proteomes" id="UP001313282">
    <property type="component" value="Unassembled WGS sequence"/>
</dbReference>
<keyword evidence="5" id="KW-0862">Zinc</keyword>
<dbReference type="Gene3D" id="3.10.170.10">
    <property type="match status" value="1"/>
</dbReference>
<evidence type="ECO:0000256" key="2">
    <source>
        <dbReference type="ARBA" id="ARBA00022670"/>
    </source>
</evidence>
<name>A0AAN8MJZ5_9PEZI</name>
<dbReference type="InterPro" id="IPR013856">
    <property type="entry name" value="Peptidase_M4_domain"/>
</dbReference>
<evidence type="ECO:0000313" key="11">
    <source>
        <dbReference type="Proteomes" id="UP001313282"/>
    </source>
</evidence>
<dbReference type="PRINTS" id="PR00730">
    <property type="entry name" value="THERMOLYSIN"/>
</dbReference>
<feature type="domain" description="Peptidase M4 C-terminal" evidence="9">
    <location>
        <begin position="262"/>
        <end position="436"/>
    </location>
</feature>
<comment type="similarity">
    <text evidence="1">Belongs to the peptidase M4 family.</text>
</comment>
<dbReference type="InterPro" id="IPR001570">
    <property type="entry name" value="Peptidase_M4_C_domain"/>
</dbReference>
<dbReference type="InterPro" id="IPR052759">
    <property type="entry name" value="Metalloprotease_M4"/>
</dbReference>
<evidence type="ECO:0000256" key="3">
    <source>
        <dbReference type="ARBA" id="ARBA00022723"/>
    </source>
</evidence>
<dbReference type="Pfam" id="PF02868">
    <property type="entry name" value="Peptidase_M4_C"/>
    <property type="match status" value="1"/>
</dbReference>
<sequence length="442" mass="49646">MADTETLPQDQENESQPPNLINGHICFFLPLQYLSGEPSTTANTESNADFEEGGDLQDQQDVERKQDDEISEDDRREIAIANMKVFETRDFLENLQTERIVAKLPTLQDLEAPIVITKQRLVRDLQFCGVNSLEDPESNPEWSEGGDTSDPNAGNMKACYDNIGIFLDFMAEIFKRDSIDNRGCKVVASVNYEFNYPNAFYSSALGQVIFGTGFPMTGWMESDTKPVDDFIGITGNFVTGIDIVAHELMHAVIQYTVDKGNGLDYEKESGALAESIADVFAIMTQQWYNFKTDPNWKLEDSDWIIGKTAILPGHPNMGLRSLKNPGTAFEISTKTKVLRDLQIQDYDAFTEDIEVHIASGIPNKAFYEAVKEIGGLPWEKAGQIWYRALIDTGLRKTCSFANFANSTFKEAVKLGKATGELDLGKKVQRAWKKVNIRYDTWD</sequence>
<dbReference type="InterPro" id="IPR027268">
    <property type="entry name" value="Peptidase_M4/M1_CTD_sf"/>
</dbReference>
<proteinExistence type="inferred from homology"/>
<dbReference type="EMBL" id="JAVHNR010000010">
    <property type="protein sequence ID" value="KAK6331825.1"/>
    <property type="molecule type" value="Genomic_DNA"/>
</dbReference>
<feature type="compositionally biased region" description="Polar residues" evidence="7">
    <location>
        <begin position="37"/>
        <end position="47"/>
    </location>
</feature>
<evidence type="ECO:0000256" key="4">
    <source>
        <dbReference type="ARBA" id="ARBA00022801"/>
    </source>
</evidence>
<evidence type="ECO:0000256" key="7">
    <source>
        <dbReference type="SAM" id="MobiDB-lite"/>
    </source>
</evidence>
<keyword evidence="11" id="KW-1185">Reference proteome</keyword>
<dbReference type="CDD" id="cd09597">
    <property type="entry name" value="M4_TLP"/>
    <property type="match status" value="1"/>
</dbReference>
<feature type="compositionally biased region" description="Acidic residues" evidence="7">
    <location>
        <begin position="48"/>
        <end position="60"/>
    </location>
</feature>
<dbReference type="PANTHER" id="PTHR43579:SF1">
    <property type="entry name" value="NEUTRAL METALLOPROTEINASE"/>
    <property type="match status" value="1"/>
</dbReference>
<keyword evidence="4" id="KW-0378">Hydrolase</keyword>
<keyword evidence="2" id="KW-0645">Protease</keyword>
<feature type="region of interest" description="Disordered" evidence="7">
    <location>
        <begin position="37"/>
        <end position="74"/>
    </location>
</feature>
<dbReference type="Pfam" id="PF01447">
    <property type="entry name" value="Peptidase_M4"/>
    <property type="match status" value="1"/>
</dbReference>